<evidence type="ECO:0000313" key="2">
    <source>
        <dbReference type="Proteomes" id="UP001190700"/>
    </source>
</evidence>
<evidence type="ECO:0000313" key="1">
    <source>
        <dbReference type="EMBL" id="KAK3287301.1"/>
    </source>
</evidence>
<dbReference type="AlphaFoldDB" id="A0AAE0H1K9"/>
<gene>
    <name evidence="1" type="ORF">CYMTET_5180</name>
</gene>
<proteinExistence type="predicted"/>
<sequence length="98" mass="10858">MATFMKTAVRSFEPLHLMLAAGFVSATGAITMLSPKIFSPPAEVPAQFESVKQQKEEMQDHSCDCYELWACMQRNGDCEQLKQELSACLTKNSKGTHA</sequence>
<comment type="caution">
    <text evidence="1">The sequence shown here is derived from an EMBL/GenBank/DDBJ whole genome shotgun (WGS) entry which is preliminary data.</text>
</comment>
<keyword evidence="2" id="KW-1185">Reference proteome</keyword>
<reference evidence="1 2" key="1">
    <citation type="journal article" date="2015" name="Genome Biol. Evol.">
        <title>Comparative Genomics of a Bacterivorous Green Alga Reveals Evolutionary Causalities and Consequences of Phago-Mixotrophic Mode of Nutrition.</title>
        <authorList>
            <person name="Burns J.A."/>
            <person name="Paasch A."/>
            <person name="Narechania A."/>
            <person name="Kim E."/>
        </authorList>
    </citation>
    <scope>NUCLEOTIDE SEQUENCE [LARGE SCALE GENOMIC DNA]</scope>
    <source>
        <strain evidence="1 2">PLY_AMNH</strain>
    </source>
</reference>
<accession>A0AAE0H1K9</accession>
<organism evidence="1 2">
    <name type="scientific">Cymbomonas tetramitiformis</name>
    <dbReference type="NCBI Taxonomy" id="36881"/>
    <lineage>
        <taxon>Eukaryota</taxon>
        <taxon>Viridiplantae</taxon>
        <taxon>Chlorophyta</taxon>
        <taxon>Pyramimonadophyceae</taxon>
        <taxon>Pyramimonadales</taxon>
        <taxon>Pyramimonadaceae</taxon>
        <taxon>Cymbomonas</taxon>
    </lineage>
</organism>
<dbReference type="Proteomes" id="UP001190700">
    <property type="component" value="Unassembled WGS sequence"/>
</dbReference>
<name>A0AAE0H1K9_9CHLO</name>
<dbReference type="EMBL" id="LGRX02000914">
    <property type="protein sequence ID" value="KAK3287301.1"/>
    <property type="molecule type" value="Genomic_DNA"/>
</dbReference>
<protein>
    <submittedName>
        <fullName evidence="1">Uncharacterized protein</fullName>
    </submittedName>
</protein>